<dbReference type="SUPFAM" id="SSF53098">
    <property type="entry name" value="Ribonuclease H-like"/>
    <property type="match status" value="1"/>
</dbReference>
<dbReference type="GO" id="GO:0005634">
    <property type="term" value="C:nucleus"/>
    <property type="evidence" value="ECO:0007669"/>
    <property type="project" value="UniProtKB-ARBA"/>
</dbReference>
<dbReference type="InterPro" id="IPR041588">
    <property type="entry name" value="Integrase_H2C2"/>
</dbReference>
<dbReference type="Gene3D" id="3.10.10.10">
    <property type="entry name" value="HIV Type 1 Reverse Transcriptase, subunit A, domain 1"/>
    <property type="match status" value="1"/>
</dbReference>
<dbReference type="GO" id="GO:0015074">
    <property type="term" value="P:DNA integration"/>
    <property type="evidence" value="ECO:0007669"/>
    <property type="project" value="InterPro"/>
</dbReference>
<reference evidence="13 14" key="1">
    <citation type="submission" date="2019-03" db="EMBL/GenBank/DDBJ databases">
        <title>Sequencing 23 genomes of Wallemia ichthyophaga.</title>
        <authorList>
            <person name="Gostincar C."/>
        </authorList>
    </citation>
    <scope>NUCLEOTIDE SEQUENCE [LARGE SCALE GENOMIC DNA]</scope>
    <source>
        <strain evidence="13 14">EXF-5753</strain>
    </source>
</reference>
<sequence>MDLDKQEVILGMTFLEEYEPQVDYVTREVWFPQYGKHSNKDRQDKAQQIMTDLEKHRQDYVKKHQQQEEGDEQNTLTRSTNQLKQNTLELSEDSPSSIRSEDSSNRIDTNHLGDDRQASIGDGQIGRVQTPMKEQISGISRQGRTDSPNVQFVSMNRIEKDLRKATESQIGAVTVIFKNSEDNKNGEEIIGSCTNIQEADEDLQQLIEEYKDIFPEQLPQELPPRRSVEHSIDLEEGAKPPSRSPYRLSFIEQEELKKQLRQLLDSKLIRPSTSPYGSPVLFVKKKSGELRMCIDYRALNNITIKNRYPIPRVDELLDQMASARYFSKLDLTSGYWQMRIRDEDIPKTAFTSKFGHFEFMVMPFGLCNAPASFQYLMNSMLQEYLDDFAVVYLDDIMIYSKSRDEHLQHLKLVFDKLKKNQLYVKLKKCEFMQTEVEYLGHIVGNNNITPDTSKTKAIQEWEQPKNNVDVMSFMGLANFYRKFVPNFSRRTKHMTDVMAKKESFRWGEEQQKEFEDVKQALVSYPVLKLPNRDGRFVVHTDASEFAIGAVLEQEDLKSKEIRPVAYFSKKLHGAQIHYATHIKELFAIKEALEGWRQYLEGQRFDVYTDHYSLQYIRTQPDLSKVQRRWIEKLADFDCEIIYKPGRTNIVADALSRRTHEEEELENKEKTTKTAEKTTEQEEKTREQEKTTRKEIESEERSNKDLVQDIKEQLKEEVMEELREESIFENNTINLQDIEQSTKEKIKQELRDDNHFSETYNKLVQNQDINQEEESTMRHYRVEDELLLFAVQPGEEERLVIPRGEIRKKILYDYHNPVVSGHLGYHRTYALIHRHFYWPNMGKEIKNYINRCEQCQINKSTNRAPQGLLQPLPIPANKWDRISMDFIIHLPTTSEGFDAIWVVSDALSKRAHFIPTTTSLSAQQLVPLFIQHIFKLHGMPKEIVSDRGSQFISAFWTRLN</sequence>
<evidence type="ECO:0000313" key="13">
    <source>
        <dbReference type="EMBL" id="TIA84783.1"/>
    </source>
</evidence>
<gene>
    <name evidence="13" type="ORF">E3P99_04119</name>
</gene>
<dbReference type="GO" id="GO:0008233">
    <property type="term" value="F:peptidase activity"/>
    <property type="evidence" value="ECO:0007669"/>
    <property type="project" value="UniProtKB-KW"/>
</dbReference>
<evidence type="ECO:0000256" key="1">
    <source>
        <dbReference type="ARBA" id="ARBA00022670"/>
    </source>
</evidence>
<feature type="compositionally biased region" description="Basic and acidic residues" evidence="10">
    <location>
        <begin position="99"/>
        <end position="117"/>
    </location>
</feature>
<feature type="compositionally biased region" description="Polar residues" evidence="10">
    <location>
        <begin position="73"/>
        <end position="89"/>
    </location>
</feature>
<dbReference type="GO" id="GO:0004519">
    <property type="term" value="F:endonuclease activity"/>
    <property type="evidence" value="ECO:0007669"/>
    <property type="project" value="UniProtKB-KW"/>
</dbReference>
<protein>
    <recommendedName>
        <fullName evidence="15">Reverse transcriptase domain-containing protein</fullName>
    </recommendedName>
</protein>
<evidence type="ECO:0000256" key="9">
    <source>
        <dbReference type="ARBA" id="ARBA00023268"/>
    </source>
</evidence>
<evidence type="ECO:0008006" key="15">
    <source>
        <dbReference type="Google" id="ProtNLM"/>
    </source>
</evidence>
<dbReference type="InterPro" id="IPR041577">
    <property type="entry name" value="RT_RNaseH_2"/>
</dbReference>
<dbReference type="InterPro" id="IPR012337">
    <property type="entry name" value="RNaseH-like_sf"/>
</dbReference>
<feature type="compositionally biased region" description="Basic and acidic residues" evidence="10">
    <location>
        <begin position="58"/>
        <end position="67"/>
    </location>
</feature>
<dbReference type="FunFam" id="1.10.340.70:FF:000001">
    <property type="entry name" value="Retrovirus-related Pol polyprotein from transposon gypsy-like Protein"/>
    <property type="match status" value="1"/>
</dbReference>
<dbReference type="Pfam" id="PF00078">
    <property type="entry name" value="RVT_1"/>
    <property type="match status" value="1"/>
</dbReference>
<keyword evidence="4" id="KW-0540">Nuclease</keyword>
<keyword evidence="9" id="KW-0511">Multifunctional enzyme</keyword>
<dbReference type="Pfam" id="PF17921">
    <property type="entry name" value="Integrase_H2C2"/>
    <property type="match status" value="1"/>
</dbReference>
<dbReference type="GO" id="GO:0003964">
    <property type="term" value="F:RNA-directed DNA polymerase activity"/>
    <property type="evidence" value="ECO:0007669"/>
    <property type="project" value="UniProtKB-KW"/>
</dbReference>
<feature type="compositionally biased region" description="Basic and acidic residues" evidence="10">
    <location>
        <begin position="654"/>
        <end position="706"/>
    </location>
</feature>
<keyword evidence="6" id="KW-0378">Hydrolase</keyword>
<keyword evidence="8" id="KW-0695">RNA-directed DNA polymerase</keyword>
<dbReference type="PROSITE" id="PS50994">
    <property type="entry name" value="INTEGRASE"/>
    <property type="match status" value="1"/>
</dbReference>
<feature type="region of interest" description="Disordered" evidence="10">
    <location>
        <begin position="58"/>
        <end position="129"/>
    </location>
</feature>
<dbReference type="FunFam" id="3.10.10.10:FF:000007">
    <property type="entry name" value="Retrovirus-related Pol polyprotein from transposon 17.6-like Protein"/>
    <property type="match status" value="1"/>
</dbReference>
<dbReference type="OrthoDB" id="3341476at2759"/>
<dbReference type="PANTHER" id="PTHR37984">
    <property type="entry name" value="PROTEIN CBG26694"/>
    <property type="match status" value="1"/>
</dbReference>
<evidence type="ECO:0000259" key="12">
    <source>
        <dbReference type="PROSITE" id="PS50994"/>
    </source>
</evidence>
<dbReference type="InterPro" id="IPR000477">
    <property type="entry name" value="RT_dom"/>
</dbReference>
<evidence type="ECO:0000259" key="11">
    <source>
        <dbReference type="PROSITE" id="PS50878"/>
    </source>
</evidence>
<dbReference type="InterPro" id="IPR043502">
    <property type="entry name" value="DNA/RNA_pol_sf"/>
</dbReference>
<dbReference type="InterPro" id="IPR036397">
    <property type="entry name" value="RNaseH_sf"/>
</dbReference>
<evidence type="ECO:0000256" key="8">
    <source>
        <dbReference type="ARBA" id="ARBA00022918"/>
    </source>
</evidence>
<accession>A0A4V4LS17</accession>
<keyword evidence="14" id="KW-1185">Reference proteome</keyword>
<organism evidence="13 14">
    <name type="scientific">Wallemia hederae</name>
    <dbReference type="NCBI Taxonomy" id="1540922"/>
    <lineage>
        <taxon>Eukaryota</taxon>
        <taxon>Fungi</taxon>
        <taxon>Dikarya</taxon>
        <taxon>Basidiomycota</taxon>
        <taxon>Wallemiomycotina</taxon>
        <taxon>Wallemiomycetes</taxon>
        <taxon>Wallemiales</taxon>
        <taxon>Wallemiaceae</taxon>
        <taxon>Wallemia</taxon>
    </lineage>
</organism>
<dbReference type="PANTHER" id="PTHR37984:SF5">
    <property type="entry name" value="PROTEIN NYNRIN-LIKE"/>
    <property type="match status" value="1"/>
</dbReference>
<dbReference type="Gene3D" id="1.10.340.70">
    <property type="match status" value="1"/>
</dbReference>
<dbReference type="Proteomes" id="UP000310189">
    <property type="component" value="Unassembled WGS sequence"/>
</dbReference>
<dbReference type="GO" id="GO:0006508">
    <property type="term" value="P:proteolysis"/>
    <property type="evidence" value="ECO:0007669"/>
    <property type="project" value="UniProtKB-KW"/>
</dbReference>
<dbReference type="EMBL" id="SPNW01000150">
    <property type="protein sequence ID" value="TIA84783.1"/>
    <property type="molecule type" value="Genomic_DNA"/>
</dbReference>
<feature type="region of interest" description="Disordered" evidence="10">
    <location>
        <begin position="221"/>
        <end position="245"/>
    </location>
</feature>
<keyword evidence="1" id="KW-0645">Protease</keyword>
<feature type="domain" description="Reverse transcriptase" evidence="11">
    <location>
        <begin position="264"/>
        <end position="443"/>
    </location>
</feature>
<dbReference type="CDD" id="cd01647">
    <property type="entry name" value="RT_LTR"/>
    <property type="match status" value="1"/>
</dbReference>
<dbReference type="InterPro" id="IPR001584">
    <property type="entry name" value="Integrase_cat-core"/>
</dbReference>
<comment type="caution">
    <text evidence="13">The sequence shown here is derived from an EMBL/GenBank/DDBJ whole genome shotgun (WGS) entry which is preliminary data.</text>
</comment>
<evidence type="ECO:0000313" key="14">
    <source>
        <dbReference type="Proteomes" id="UP000310189"/>
    </source>
</evidence>
<dbReference type="GO" id="GO:0003723">
    <property type="term" value="F:RNA binding"/>
    <property type="evidence" value="ECO:0007669"/>
    <property type="project" value="UniProtKB-KW"/>
</dbReference>
<evidence type="ECO:0000256" key="2">
    <source>
        <dbReference type="ARBA" id="ARBA00022679"/>
    </source>
</evidence>
<keyword evidence="3" id="KW-0548">Nucleotidyltransferase</keyword>
<keyword evidence="7" id="KW-0694">RNA-binding</keyword>
<evidence type="ECO:0000256" key="3">
    <source>
        <dbReference type="ARBA" id="ARBA00022695"/>
    </source>
</evidence>
<dbReference type="InterPro" id="IPR043128">
    <property type="entry name" value="Rev_trsase/Diguanyl_cyclase"/>
</dbReference>
<dbReference type="InterPro" id="IPR050951">
    <property type="entry name" value="Retrovirus_Pol_polyprotein"/>
</dbReference>
<evidence type="ECO:0000256" key="7">
    <source>
        <dbReference type="ARBA" id="ARBA00022884"/>
    </source>
</evidence>
<keyword evidence="2" id="KW-0808">Transferase</keyword>
<dbReference type="Gene3D" id="3.30.70.270">
    <property type="match status" value="2"/>
</dbReference>
<name>A0A4V4LS17_9BASI</name>
<dbReference type="FunFam" id="3.30.70.270:FF:000020">
    <property type="entry name" value="Transposon Tf2-6 polyprotein-like Protein"/>
    <property type="match status" value="1"/>
</dbReference>
<feature type="compositionally biased region" description="Basic and acidic residues" evidence="10">
    <location>
        <begin position="223"/>
        <end position="238"/>
    </location>
</feature>
<dbReference type="Gene3D" id="3.30.420.10">
    <property type="entry name" value="Ribonuclease H-like superfamily/Ribonuclease H"/>
    <property type="match status" value="1"/>
</dbReference>
<feature type="domain" description="Integrase catalytic" evidence="12">
    <location>
        <begin position="868"/>
        <end position="959"/>
    </location>
</feature>
<evidence type="ECO:0000256" key="4">
    <source>
        <dbReference type="ARBA" id="ARBA00022722"/>
    </source>
</evidence>
<dbReference type="CDD" id="cd09274">
    <property type="entry name" value="RNase_HI_RT_Ty3"/>
    <property type="match status" value="1"/>
</dbReference>
<evidence type="ECO:0000256" key="5">
    <source>
        <dbReference type="ARBA" id="ARBA00022759"/>
    </source>
</evidence>
<evidence type="ECO:0000256" key="6">
    <source>
        <dbReference type="ARBA" id="ARBA00022801"/>
    </source>
</evidence>
<dbReference type="PROSITE" id="PS50878">
    <property type="entry name" value="RT_POL"/>
    <property type="match status" value="1"/>
</dbReference>
<keyword evidence="5" id="KW-0255">Endonuclease</keyword>
<dbReference type="SUPFAM" id="SSF56672">
    <property type="entry name" value="DNA/RNA polymerases"/>
    <property type="match status" value="1"/>
</dbReference>
<feature type="region of interest" description="Disordered" evidence="10">
    <location>
        <begin position="653"/>
        <end position="706"/>
    </location>
</feature>
<dbReference type="Pfam" id="PF17919">
    <property type="entry name" value="RT_RNaseH_2"/>
    <property type="match status" value="1"/>
</dbReference>
<proteinExistence type="predicted"/>
<dbReference type="AlphaFoldDB" id="A0A4V4LS17"/>
<evidence type="ECO:0000256" key="10">
    <source>
        <dbReference type="SAM" id="MobiDB-lite"/>
    </source>
</evidence>